<feature type="region of interest" description="Disordered" evidence="1">
    <location>
        <begin position="1"/>
        <end position="58"/>
    </location>
</feature>
<dbReference type="KEGG" id="pgr:PGTG_15842"/>
<protein>
    <submittedName>
        <fullName evidence="2">Uncharacterized protein</fullName>
    </submittedName>
</protein>
<dbReference type="EMBL" id="DS178326">
    <property type="protein sequence ID" value="EFP89886.2"/>
    <property type="molecule type" value="Genomic_DNA"/>
</dbReference>
<dbReference type="InParanoid" id="E3L005"/>
<evidence type="ECO:0000313" key="2">
    <source>
        <dbReference type="EMBL" id="EFP89886.2"/>
    </source>
</evidence>
<dbReference type="AlphaFoldDB" id="E3L005"/>
<keyword evidence="3" id="KW-1185">Reference proteome</keyword>
<name>E3L005_PUCGT</name>
<dbReference type="GeneID" id="10545700"/>
<sequence length="58" mass="6148">MAVRRATLHPPSGRKREWTGRDGGAGHGLAQHTLGAGTPPGAKGVWARPNTQERPPRS</sequence>
<organism evidence="2 3">
    <name type="scientific">Puccinia graminis f. sp. tritici (strain CRL 75-36-700-3 / race SCCL)</name>
    <name type="common">Black stem rust fungus</name>
    <dbReference type="NCBI Taxonomy" id="418459"/>
    <lineage>
        <taxon>Eukaryota</taxon>
        <taxon>Fungi</taxon>
        <taxon>Dikarya</taxon>
        <taxon>Basidiomycota</taxon>
        <taxon>Pucciniomycotina</taxon>
        <taxon>Pucciniomycetes</taxon>
        <taxon>Pucciniales</taxon>
        <taxon>Pucciniaceae</taxon>
        <taxon>Puccinia</taxon>
    </lineage>
</organism>
<reference evidence="3" key="2">
    <citation type="journal article" date="2011" name="Proc. Natl. Acad. Sci. U.S.A.">
        <title>Obligate biotrophy features unraveled by the genomic analysis of rust fungi.</title>
        <authorList>
            <person name="Duplessis S."/>
            <person name="Cuomo C.A."/>
            <person name="Lin Y.-C."/>
            <person name="Aerts A."/>
            <person name="Tisserant E."/>
            <person name="Veneault-Fourrey C."/>
            <person name="Joly D.L."/>
            <person name="Hacquard S."/>
            <person name="Amselem J."/>
            <person name="Cantarel B.L."/>
            <person name="Chiu R."/>
            <person name="Coutinho P.M."/>
            <person name="Feau N."/>
            <person name="Field M."/>
            <person name="Frey P."/>
            <person name="Gelhaye E."/>
            <person name="Goldberg J."/>
            <person name="Grabherr M.G."/>
            <person name="Kodira C.D."/>
            <person name="Kohler A."/>
            <person name="Kuees U."/>
            <person name="Lindquist E.A."/>
            <person name="Lucas S.M."/>
            <person name="Mago R."/>
            <person name="Mauceli E."/>
            <person name="Morin E."/>
            <person name="Murat C."/>
            <person name="Pangilinan J.L."/>
            <person name="Park R."/>
            <person name="Pearson M."/>
            <person name="Quesneville H."/>
            <person name="Rouhier N."/>
            <person name="Sakthikumar S."/>
            <person name="Salamov A.A."/>
            <person name="Schmutz J."/>
            <person name="Selles B."/>
            <person name="Shapiro H."/>
            <person name="Tanguay P."/>
            <person name="Tuskan G.A."/>
            <person name="Henrissat B."/>
            <person name="Van de Peer Y."/>
            <person name="Rouze P."/>
            <person name="Ellis J.G."/>
            <person name="Dodds P.N."/>
            <person name="Schein J.E."/>
            <person name="Zhong S."/>
            <person name="Hamelin R.C."/>
            <person name="Grigoriev I.V."/>
            <person name="Szabo L.J."/>
            <person name="Martin F."/>
        </authorList>
    </citation>
    <scope>NUCLEOTIDE SEQUENCE [LARGE SCALE GENOMIC DNA]</scope>
    <source>
        <strain evidence="3">CRL 75-36-700-3 / race SCCL</strain>
    </source>
</reference>
<proteinExistence type="predicted"/>
<dbReference type="RefSeq" id="XP_003334305.2">
    <property type="nucleotide sequence ID" value="XM_003334257.2"/>
</dbReference>
<dbReference type="HOGENOM" id="CLU_2980163_0_0_1"/>
<gene>
    <name evidence="2" type="ORF">PGTG_15842</name>
</gene>
<dbReference type="Proteomes" id="UP000008783">
    <property type="component" value="Unassembled WGS sequence"/>
</dbReference>
<reference key="1">
    <citation type="submission" date="2007-01" db="EMBL/GenBank/DDBJ databases">
        <title>The Genome Sequence of Puccinia graminis f. sp. tritici Strain CRL 75-36-700-3.</title>
        <authorList>
            <consortium name="The Broad Institute Genome Sequencing Platform"/>
            <person name="Birren B."/>
            <person name="Lander E."/>
            <person name="Galagan J."/>
            <person name="Nusbaum C."/>
            <person name="Devon K."/>
            <person name="Cuomo C."/>
            <person name="Jaffe D."/>
            <person name="Butler J."/>
            <person name="Alvarez P."/>
            <person name="Gnerre S."/>
            <person name="Grabherr M."/>
            <person name="Mauceli E."/>
            <person name="Brockman W."/>
            <person name="Young S."/>
            <person name="LaButti K."/>
            <person name="Sykes S."/>
            <person name="DeCaprio D."/>
            <person name="Crawford M."/>
            <person name="Koehrsen M."/>
            <person name="Engels R."/>
            <person name="Montgomery P."/>
            <person name="Pearson M."/>
            <person name="Howarth C."/>
            <person name="Larson L."/>
            <person name="White J."/>
            <person name="Zeng Q."/>
            <person name="Kodira C."/>
            <person name="Yandava C."/>
            <person name="Alvarado L."/>
            <person name="O'Leary S."/>
            <person name="Szabo L."/>
            <person name="Dean R."/>
            <person name="Schein J."/>
        </authorList>
    </citation>
    <scope>NUCLEOTIDE SEQUENCE</scope>
    <source>
        <strain>CRL 75-36-700-3</strain>
    </source>
</reference>
<dbReference type="VEuPathDB" id="FungiDB:PGTG_15842"/>
<evidence type="ECO:0000313" key="3">
    <source>
        <dbReference type="Proteomes" id="UP000008783"/>
    </source>
</evidence>
<evidence type="ECO:0000256" key="1">
    <source>
        <dbReference type="SAM" id="MobiDB-lite"/>
    </source>
</evidence>
<accession>E3L005</accession>
<feature type="compositionally biased region" description="Polar residues" evidence="1">
    <location>
        <begin position="49"/>
        <end position="58"/>
    </location>
</feature>